<feature type="binding site" description="axial binding residue" evidence="14">
    <location>
        <position position="16"/>
    </location>
    <ligand>
        <name>heme</name>
        <dbReference type="ChEBI" id="CHEBI:30413"/>
    </ligand>
    <ligandPart>
        <name>Fe</name>
        <dbReference type="ChEBI" id="CHEBI:18248"/>
    </ligandPart>
</feature>
<evidence type="ECO:0000256" key="5">
    <source>
        <dbReference type="ARBA" id="ARBA00022475"/>
    </source>
</evidence>
<comment type="similarity">
    <text evidence="3 14">Belongs to the HemJ family.</text>
</comment>
<dbReference type="Proteomes" id="UP000238042">
    <property type="component" value="Unassembled WGS sequence"/>
</dbReference>
<dbReference type="GO" id="GO:0006782">
    <property type="term" value="P:protoporphyrinogen IX biosynthetic process"/>
    <property type="evidence" value="ECO:0007669"/>
    <property type="project" value="UniProtKB-UniRule"/>
</dbReference>
<evidence type="ECO:0000256" key="3">
    <source>
        <dbReference type="ARBA" id="ARBA00006501"/>
    </source>
</evidence>
<evidence type="ECO:0000256" key="6">
    <source>
        <dbReference type="ARBA" id="ARBA00022617"/>
    </source>
</evidence>
<comment type="function">
    <text evidence="14">Catalyzes the oxidation of protoporphyrinogen IX to protoporphyrin IX.</text>
</comment>
<dbReference type="AlphaFoldDB" id="A0A2S8AFV2"/>
<dbReference type="InterPro" id="IPR005265">
    <property type="entry name" value="HemJ-like"/>
</dbReference>
<protein>
    <recommendedName>
        <fullName evidence="4 14">Protoporphyrinogen IX oxidase</fullName>
        <shortName evidence="14">PPO</shortName>
        <ecNumber evidence="14">1.3.99.-</ecNumber>
    </recommendedName>
</protein>
<keyword evidence="16" id="KW-1185">Reference proteome</keyword>
<gene>
    <name evidence="15" type="ORF">C4S77_00205</name>
</gene>
<comment type="subunit">
    <text evidence="14">Homodimer.</text>
</comment>
<keyword evidence="6 14" id="KW-0349">Heme</keyword>
<evidence type="ECO:0000256" key="9">
    <source>
        <dbReference type="ARBA" id="ARBA00022989"/>
    </source>
</evidence>
<evidence type="ECO:0000256" key="2">
    <source>
        <dbReference type="ARBA" id="ARBA00005073"/>
    </source>
</evidence>
<evidence type="ECO:0000256" key="4">
    <source>
        <dbReference type="ARBA" id="ARBA00017504"/>
    </source>
</evidence>
<dbReference type="GO" id="GO:0070818">
    <property type="term" value="F:protoporphyrinogen oxidase activity"/>
    <property type="evidence" value="ECO:0007669"/>
    <property type="project" value="UniProtKB-UniRule"/>
</dbReference>
<dbReference type="UniPathway" id="UPA00251">
    <property type="reaction ID" value="UER00324"/>
</dbReference>
<evidence type="ECO:0000256" key="12">
    <source>
        <dbReference type="ARBA" id="ARBA00023136"/>
    </source>
</evidence>
<feature type="transmembrane region" description="Helical" evidence="14">
    <location>
        <begin position="14"/>
        <end position="35"/>
    </location>
</feature>
<dbReference type="PANTHER" id="PTHR40255">
    <property type="entry name" value="UPF0093 MEMBRANE PROTEIN SLR1790"/>
    <property type="match status" value="1"/>
</dbReference>
<accession>A0A2S8AFV2</accession>
<dbReference type="Pfam" id="PF03653">
    <property type="entry name" value="UPF0093"/>
    <property type="match status" value="1"/>
</dbReference>
<dbReference type="EMBL" id="PSZM01000001">
    <property type="protein sequence ID" value="PQL95261.1"/>
    <property type="molecule type" value="Genomic_DNA"/>
</dbReference>
<comment type="cofactor">
    <cofactor evidence="14">
        <name>heme b</name>
        <dbReference type="ChEBI" id="CHEBI:60344"/>
    </cofactor>
    <text evidence="14">Binds 1 heme b (iron(II)-protoporphyrin IX) group per subunit.</text>
</comment>
<evidence type="ECO:0000256" key="14">
    <source>
        <dbReference type="HAMAP-Rule" id="MF_02239"/>
    </source>
</evidence>
<evidence type="ECO:0000256" key="8">
    <source>
        <dbReference type="ARBA" id="ARBA00022723"/>
    </source>
</evidence>
<dbReference type="PANTHER" id="PTHR40255:SF1">
    <property type="entry name" value="PROTOPORPHYRINOGEN IX OXIDASE"/>
    <property type="match status" value="1"/>
</dbReference>
<proteinExistence type="inferred from homology"/>
<comment type="pathway">
    <text evidence="2 14">Porphyrin-containing compound metabolism; protoporphyrin-IX biosynthesis; protoporphyrin-IX from protoporphyrinogen-IX: step 1/1.</text>
</comment>
<feature type="transmembrane region" description="Helical" evidence="14">
    <location>
        <begin position="161"/>
        <end position="181"/>
    </location>
</feature>
<reference evidence="15 16" key="1">
    <citation type="submission" date="2018-02" db="EMBL/GenBank/DDBJ databases">
        <title>Genome sequences of Apibacter spp., gut symbionts of Asian honey bees.</title>
        <authorList>
            <person name="Kwong W.K."/>
            <person name="Steele M.I."/>
            <person name="Moran N.A."/>
        </authorList>
    </citation>
    <scope>NUCLEOTIDE SEQUENCE [LARGE SCALE GENOMIC DNA]</scope>
    <source>
        <strain evidence="16">wkB301</strain>
    </source>
</reference>
<keyword evidence="7 14" id="KW-0812">Transmembrane</keyword>
<sequence length="191" mass="22892">MHIPDIPSYYALKAIHIIFMVSYFAGIFYLIRLYVYYIDAKDKPEPEREILRKQYIYMISRLWDIITVPAGIIMLITGIFMMINTKGDISFYILREPWFHIKLVFVSCLGVYHYWSWRCIKRIKKGTFHTTSVHLRMMNEVATIILFAVIFIVIFKQYFMGMWLSLLISFVVLVFVIMMVVKFVNRKKNKK</sequence>
<dbReference type="HAMAP" id="MF_02239">
    <property type="entry name" value="HemJ"/>
    <property type="match status" value="1"/>
</dbReference>
<evidence type="ECO:0000256" key="7">
    <source>
        <dbReference type="ARBA" id="ARBA00022692"/>
    </source>
</evidence>
<evidence type="ECO:0000256" key="11">
    <source>
        <dbReference type="ARBA" id="ARBA00023004"/>
    </source>
</evidence>
<comment type="caution">
    <text evidence="15">The sequence shown here is derived from an EMBL/GenBank/DDBJ whole genome shotgun (WGS) entry which is preliminary data.</text>
</comment>
<name>A0A2S8AFV2_9FLAO</name>
<feature type="transmembrane region" description="Helical" evidence="14">
    <location>
        <begin position="98"/>
        <end position="117"/>
    </location>
</feature>
<keyword evidence="12 14" id="KW-0472">Membrane</keyword>
<dbReference type="RefSeq" id="WP_105193768.1">
    <property type="nucleotide sequence ID" value="NZ_PSZN01000018.1"/>
</dbReference>
<feature type="transmembrane region" description="Helical" evidence="14">
    <location>
        <begin position="137"/>
        <end position="155"/>
    </location>
</feature>
<feature type="transmembrane region" description="Helical" evidence="14">
    <location>
        <begin position="62"/>
        <end position="83"/>
    </location>
</feature>
<comment type="catalytic activity">
    <reaction evidence="13 14">
        <text>protoporphyrinogen IX + 3 A = protoporphyrin IX + 3 AH2</text>
        <dbReference type="Rhea" id="RHEA:62000"/>
        <dbReference type="ChEBI" id="CHEBI:13193"/>
        <dbReference type="ChEBI" id="CHEBI:17499"/>
        <dbReference type="ChEBI" id="CHEBI:57306"/>
        <dbReference type="ChEBI" id="CHEBI:57307"/>
    </reaction>
</comment>
<evidence type="ECO:0000256" key="1">
    <source>
        <dbReference type="ARBA" id="ARBA00004651"/>
    </source>
</evidence>
<dbReference type="GO" id="GO:0005886">
    <property type="term" value="C:plasma membrane"/>
    <property type="evidence" value="ECO:0007669"/>
    <property type="project" value="UniProtKB-SubCell"/>
</dbReference>
<keyword evidence="8 14" id="KW-0479">Metal-binding</keyword>
<keyword evidence="11 14" id="KW-0408">Iron</keyword>
<keyword evidence="9 14" id="KW-1133">Transmembrane helix</keyword>
<comment type="subcellular location">
    <subcellularLocation>
        <location evidence="1 14">Cell membrane</location>
        <topology evidence="1 14">Multi-pass membrane protein</topology>
    </subcellularLocation>
</comment>
<keyword evidence="10 14" id="KW-0560">Oxidoreductase</keyword>
<organism evidence="15 16">
    <name type="scientific">Apibacter adventoris</name>
    <dbReference type="NCBI Taxonomy" id="1679466"/>
    <lineage>
        <taxon>Bacteria</taxon>
        <taxon>Pseudomonadati</taxon>
        <taxon>Bacteroidota</taxon>
        <taxon>Flavobacteriia</taxon>
        <taxon>Flavobacteriales</taxon>
        <taxon>Weeksellaceae</taxon>
        <taxon>Apibacter</taxon>
    </lineage>
</organism>
<keyword evidence="5 14" id="KW-1003">Cell membrane</keyword>
<dbReference type="GO" id="GO:0046872">
    <property type="term" value="F:metal ion binding"/>
    <property type="evidence" value="ECO:0007669"/>
    <property type="project" value="UniProtKB-KW"/>
</dbReference>
<feature type="binding site" description="axial binding residue" evidence="14">
    <location>
        <position position="102"/>
    </location>
    <ligand>
        <name>heme</name>
        <dbReference type="ChEBI" id="CHEBI:30413"/>
    </ligand>
    <ligandPart>
        <name>Fe</name>
        <dbReference type="ChEBI" id="CHEBI:18248"/>
    </ligandPart>
</feature>
<evidence type="ECO:0000256" key="13">
    <source>
        <dbReference type="ARBA" id="ARBA00048390"/>
    </source>
</evidence>
<evidence type="ECO:0000313" key="15">
    <source>
        <dbReference type="EMBL" id="PQL95261.1"/>
    </source>
</evidence>
<dbReference type="EC" id="1.3.99.-" evidence="14"/>
<evidence type="ECO:0000256" key="10">
    <source>
        <dbReference type="ARBA" id="ARBA00023002"/>
    </source>
</evidence>
<evidence type="ECO:0000313" key="16">
    <source>
        <dbReference type="Proteomes" id="UP000238042"/>
    </source>
</evidence>
<dbReference type="OrthoDB" id="9800824at2"/>